<protein>
    <recommendedName>
        <fullName evidence="5 14">Adenine DNA glycosylase</fullName>
        <ecNumber evidence="4 14">3.2.2.31</ecNumber>
    </recommendedName>
</protein>
<keyword evidence="18" id="KW-1185">Reference proteome</keyword>
<dbReference type="GO" id="GO:0051539">
    <property type="term" value="F:4 iron, 4 sulfur cluster binding"/>
    <property type="evidence" value="ECO:0007669"/>
    <property type="project" value="UniProtKB-UniRule"/>
</dbReference>
<keyword evidence="10 14" id="KW-0408">Iron</keyword>
<organism evidence="17 18">
    <name type="scientific">Hydrogenophaga taeniospiralis CCUG 15921</name>
    <dbReference type="NCBI Taxonomy" id="1281780"/>
    <lineage>
        <taxon>Bacteria</taxon>
        <taxon>Pseudomonadati</taxon>
        <taxon>Pseudomonadota</taxon>
        <taxon>Betaproteobacteria</taxon>
        <taxon>Burkholderiales</taxon>
        <taxon>Comamonadaceae</taxon>
        <taxon>Hydrogenophaga</taxon>
    </lineage>
</organism>
<dbReference type="SMART" id="SM00525">
    <property type="entry name" value="FES"/>
    <property type="match status" value="1"/>
</dbReference>
<keyword evidence="12" id="KW-0234">DNA repair</keyword>
<dbReference type="Pfam" id="PF00730">
    <property type="entry name" value="HhH-GPD"/>
    <property type="match status" value="1"/>
</dbReference>
<gene>
    <name evidence="17" type="ORF">H010_06800</name>
</gene>
<sequence>MSAALGRSQASSHRGLQGEGTPMNPCTTAAEAFRAPDLPLTFARRLIDWQRQSGRSGLPWQGTRDPYRVWLSEVMLQQTQVSTVLSYYPRFLARFPDVFALAEAQADDVMALWSGLGYYSRARNLHRCAQVVVAQHGGLFPDSAQGLEALPGIGASTAAAIAAFCHGERISIVDGNVRRVLTRLMAMDADLALASAQHELWQRAQALLPETPSTEDMTAYTQGLMDLGATVCLRSRPLCGRCPVQDLCVAHAQGVPQNYPVKTRLLKRRHESWWLLWLRGPATDASDRVWLERRPARGIWAGLYCLPVFDSEASLLEALPPHLRSGVRALEPVSHSLTHRELRLHPLLLETSEAMAFAADLGGQWVDEAALAQYGLPAPVRLLLSRDLP</sequence>
<dbReference type="Pfam" id="PF00633">
    <property type="entry name" value="HHH"/>
    <property type="match status" value="1"/>
</dbReference>
<evidence type="ECO:0000256" key="4">
    <source>
        <dbReference type="ARBA" id="ARBA00012045"/>
    </source>
</evidence>
<dbReference type="InterPro" id="IPR005760">
    <property type="entry name" value="A/G_AdeGlyc_MutY"/>
</dbReference>
<keyword evidence="11" id="KW-0411">Iron-sulfur</keyword>
<dbReference type="Pfam" id="PF10576">
    <property type="entry name" value="EndIII_4Fe-2S"/>
    <property type="match status" value="1"/>
</dbReference>
<dbReference type="Pfam" id="PF14815">
    <property type="entry name" value="NUDIX_4"/>
    <property type="match status" value="1"/>
</dbReference>
<dbReference type="CDD" id="cd00056">
    <property type="entry name" value="ENDO3c"/>
    <property type="match status" value="1"/>
</dbReference>
<dbReference type="PROSITE" id="PS00764">
    <property type="entry name" value="ENDONUCLEASE_III_1"/>
    <property type="match status" value="1"/>
</dbReference>
<feature type="domain" description="HhH-GPD" evidence="16">
    <location>
        <begin position="75"/>
        <end position="230"/>
    </location>
</feature>
<dbReference type="PANTHER" id="PTHR42944">
    <property type="entry name" value="ADENINE DNA GLYCOSYLASE"/>
    <property type="match status" value="1"/>
</dbReference>
<evidence type="ECO:0000259" key="16">
    <source>
        <dbReference type="SMART" id="SM00478"/>
    </source>
</evidence>
<evidence type="ECO:0000256" key="14">
    <source>
        <dbReference type="RuleBase" id="RU365096"/>
    </source>
</evidence>
<dbReference type="FunFam" id="1.10.340.30:FF:000002">
    <property type="entry name" value="Adenine DNA glycosylase"/>
    <property type="match status" value="1"/>
</dbReference>
<dbReference type="GO" id="GO:0035485">
    <property type="term" value="F:adenine/guanine mispair binding"/>
    <property type="evidence" value="ECO:0007669"/>
    <property type="project" value="TreeGrafter"/>
</dbReference>
<evidence type="ECO:0000256" key="12">
    <source>
        <dbReference type="ARBA" id="ARBA00023204"/>
    </source>
</evidence>
<evidence type="ECO:0000256" key="7">
    <source>
        <dbReference type="ARBA" id="ARBA00022723"/>
    </source>
</evidence>
<dbReference type="GO" id="GO:0000701">
    <property type="term" value="F:purine-specific mismatch base pair DNA N-glycosylase activity"/>
    <property type="evidence" value="ECO:0007669"/>
    <property type="project" value="UniProtKB-EC"/>
</dbReference>
<dbReference type="AlphaFoldDB" id="A0A9X4NV40"/>
<comment type="catalytic activity">
    <reaction evidence="1 14">
        <text>Hydrolyzes free adenine bases from 7,8-dihydro-8-oxoguanine:adenine mismatched double-stranded DNA, leaving an apurinic site.</text>
        <dbReference type="EC" id="3.2.2.31"/>
    </reaction>
</comment>
<dbReference type="EC" id="3.2.2.31" evidence="4 14"/>
<comment type="caution">
    <text evidence="17">The sequence shown here is derived from an EMBL/GenBank/DDBJ whole genome shotgun (WGS) entry which is preliminary data.</text>
</comment>
<evidence type="ECO:0000313" key="17">
    <source>
        <dbReference type="EMBL" id="MDG5974955.1"/>
    </source>
</evidence>
<evidence type="ECO:0000256" key="15">
    <source>
        <dbReference type="SAM" id="MobiDB-lite"/>
    </source>
</evidence>
<dbReference type="PANTHER" id="PTHR42944:SF1">
    <property type="entry name" value="ADENINE DNA GLYCOSYLASE"/>
    <property type="match status" value="1"/>
</dbReference>
<dbReference type="InterPro" id="IPR029119">
    <property type="entry name" value="MutY_C"/>
</dbReference>
<comment type="similarity">
    <text evidence="3 14">Belongs to the Nth/MutY family.</text>
</comment>
<reference evidence="17" key="1">
    <citation type="submission" date="2013-01" db="EMBL/GenBank/DDBJ databases">
        <title>Genome draft of Hydrogenophaga taeniospiralis 2K1.</title>
        <authorList>
            <person name="Gomila M."/>
            <person name="Lalucat J."/>
        </authorList>
    </citation>
    <scope>NUCLEOTIDE SEQUENCE</scope>
    <source>
        <strain evidence="17">CCUG 15921</strain>
    </source>
</reference>
<dbReference type="EMBL" id="AOGK01000004">
    <property type="protein sequence ID" value="MDG5974955.1"/>
    <property type="molecule type" value="Genomic_DNA"/>
</dbReference>
<dbReference type="GO" id="GO:0032357">
    <property type="term" value="F:oxidized purine DNA binding"/>
    <property type="evidence" value="ECO:0007669"/>
    <property type="project" value="TreeGrafter"/>
</dbReference>
<evidence type="ECO:0000256" key="13">
    <source>
        <dbReference type="ARBA" id="ARBA00023295"/>
    </source>
</evidence>
<dbReference type="InterPro" id="IPR044298">
    <property type="entry name" value="MIG/MutY"/>
</dbReference>
<keyword evidence="7" id="KW-0479">Metal-binding</keyword>
<dbReference type="SUPFAM" id="SSF48150">
    <property type="entry name" value="DNA-glycosylase"/>
    <property type="match status" value="1"/>
</dbReference>
<dbReference type="GO" id="GO:0046872">
    <property type="term" value="F:metal ion binding"/>
    <property type="evidence" value="ECO:0007669"/>
    <property type="project" value="UniProtKB-UniRule"/>
</dbReference>
<comment type="function">
    <text evidence="2">Adenine glycosylase active on G-A mispairs. MutY also corrects error-prone DNA synthesis past GO lesions which are due to the oxidatively damaged form of guanine: 7,8-dihydro-8-oxoguanine (8-oxo-dGTP).</text>
</comment>
<keyword evidence="13 14" id="KW-0326">Glycosidase</keyword>
<dbReference type="Gene3D" id="1.10.340.30">
    <property type="entry name" value="Hypothetical protein, domain 2"/>
    <property type="match status" value="1"/>
</dbReference>
<evidence type="ECO:0000256" key="6">
    <source>
        <dbReference type="ARBA" id="ARBA00022485"/>
    </source>
</evidence>
<dbReference type="InterPro" id="IPR023170">
    <property type="entry name" value="HhH_base_excis_C"/>
</dbReference>
<dbReference type="InterPro" id="IPR000445">
    <property type="entry name" value="HhH_motif"/>
</dbReference>
<evidence type="ECO:0000256" key="3">
    <source>
        <dbReference type="ARBA" id="ARBA00008343"/>
    </source>
</evidence>
<keyword evidence="8 14" id="KW-0227">DNA damage</keyword>
<feature type="region of interest" description="Disordered" evidence="15">
    <location>
        <begin position="1"/>
        <end position="27"/>
    </location>
</feature>
<dbReference type="SUPFAM" id="SSF55811">
    <property type="entry name" value="Nudix"/>
    <property type="match status" value="1"/>
</dbReference>
<dbReference type="NCBIfam" id="TIGR01084">
    <property type="entry name" value="mutY"/>
    <property type="match status" value="1"/>
</dbReference>
<evidence type="ECO:0000256" key="1">
    <source>
        <dbReference type="ARBA" id="ARBA00000843"/>
    </source>
</evidence>
<dbReference type="GO" id="GO:0006284">
    <property type="term" value="P:base-excision repair"/>
    <property type="evidence" value="ECO:0007669"/>
    <property type="project" value="UniProtKB-UniRule"/>
</dbReference>
<evidence type="ECO:0000256" key="8">
    <source>
        <dbReference type="ARBA" id="ARBA00022763"/>
    </source>
</evidence>
<evidence type="ECO:0000256" key="10">
    <source>
        <dbReference type="ARBA" id="ARBA00023004"/>
    </source>
</evidence>
<dbReference type="Proteomes" id="UP001152876">
    <property type="component" value="Unassembled WGS sequence"/>
</dbReference>
<comment type="cofactor">
    <cofactor evidence="14">
        <name>[4Fe-4S] cluster</name>
        <dbReference type="ChEBI" id="CHEBI:49883"/>
    </cofactor>
    <text evidence="14">Binds 1 [4Fe-4S] cluster.</text>
</comment>
<dbReference type="CDD" id="cd03431">
    <property type="entry name" value="NUDIX_DNA_Glycosylase_C-MutY"/>
    <property type="match status" value="1"/>
</dbReference>
<name>A0A9X4NV40_9BURK</name>
<dbReference type="GO" id="GO:0034039">
    <property type="term" value="F:8-oxo-7,8-dihydroguanine DNA N-glycosylase activity"/>
    <property type="evidence" value="ECO:0007669"/>
    <property type="project" value="TreeGrafter"/>
</dbReference>
<dbReference type="InterPro" id="IPR004035">
    <property type="entry name" value="Endouclease-III_FeS-bd_BS"/>
</dbReference>
<evidence type="ECO:0000313" key="18">
    <source>
        <dbReference type="Proteomes" id="UP001152876"/>
    </source>
</evidence>
<keyword evidence="6" id="KW-0004">4Fe-4S</keyword>
<evidence type="ECO:0000256" key="5">
    <source>
        <dbReference type="ARBA" id="ARBA00022023"/>
    </source>
</evidence>
<dbReference type="Gene3D" id="1.10.1670.10">
    <property type="entry name" value="Helix-hairpin-Helix base-excision DNA repair enzymes (C-terminal)"/>
    <property type="match status" value="1"/>
</dbReference>
<accession>A0A9X4NV40</accession>
<evidence type="ECO:0000256" key="11">
    <source>
        <dbReference type="ARBA" id="ARBA00023014"/>
    </source>
</evidence>
<dbReference type="InterPro" id="IPR015797">
    <property type="entry name" value="NUDIX_hydrolase-like_dom_sf"/>
</dbReference>
<dbReference type="InterPro" id="IPR011257">
    <property type="entry name" value="DNA_glycosylase"/>
</dbReference>
<evidence type="ECO:0000256" key="9">
    <source>
        <dbReference type="ARBA" id="ARBA00022801"/>
    </source>
</evidence>
<keyword evidence="9" id="KW-0378">Hydrolase</keyword>
<dbReference type="SMART" id="SM00478">
    <property type="entry name" value="ENDO3c"/>
    <property type="match status" value="1"/>
</dbReference>
<evidence type="ECO:0000256" key="2">
    <source>
        <dbReference type="ARBA" id="ARBA00002933"/>
    </source>
</evidence>
<dbReference type="Gene3D" id="3.90.79.10">
    <property type="entry name" value="Nucleoside Triphosphate Pyrophosphohydrolase"/>
    <property type="match status" value="1"/>
</dbReference>
<dbReference type="InterPro" id="IPR003651">
    <property type="entry name" value="Endonuclease3_FeS-loop_motif"/>
</dbReference>
<dbReference type="InterPro" id="IPR003265">
    <property type="entry name" value="HhH-GPD_domain"/>
</dbReference>
<dbReference type="GO" id="GO:0006298">
    <property type="term" value="P:mismatch repair"/>
    <property type="evidence" value="ECO:0007669"/>
    <property type="project" value="TreeGrafter"/>
</dbReference>
<proteinExistence type="inferred from homology"/>